<dbReference type="HOGENOM" id="CLU_035714_4_0_14"/>
<proteinExistence type="inferred from homology"/>
<comment type="similarity">
    <text evidence="2 9">Belongs to the DXR family.</text>
</comment>
<evidence type="ECO:0000259" key="12">
    <source>
        <dbReference type="Pfam" id="PF13288"/>
    </source>
</evidence>
<dbReference type="EC" id="1.1.1.267" evidence="9"/>
<dbReference type="Gene3D" id="1.10.1740.10">
    <property type="match status" value="1"/>
</dbReference>
<organism evidence="13 14">
    <name type="scientific">Acholeplasma brassicae</name>
    <dbReference type="NCBI Taxonomy" id="61635"/>
    <lineage>
        <taxon>Bacteria</taxon>
        <taxon>Bacillati</taxon>
        <taxon>Mycoplasmatota</taxon>
        <taxon>Mollicutes</taxon>
        <taxon>Acholeplasmatales</taxon>
        <taxon>Acholeplasmataceae</taxon>
        <taxon>Acholeplasma</taxon>
    </lineage>
</organism>
<feature type="binding site" evidence="9">
    <location>
        <position position="13"/>
    </location>
    <ligand>
        <name>NADPH</name>
        <dbReference type="ChEBI" id="CHEBI:57783"/>
    </ligand>
</feature>
<feature type="binding site" evidence="9">
    <location>
        <position position="149"/>
    </location>
    <ligand>
        <name>1-deoxy-D-xylulose 5-phosphate</name>
        <dbReference type="ChEBI" id="CHEBI:57792"/>
    </ligand>
</feature>
<dbReference type="SUPFAM" id="SSF51735">
    <property type="entry name" value="NAD(P)-binding Rossmann-fold domains"/>
    <property type="match status" value="1"/>
</dbReference>
<feature type="domain" description="DXP reductoisomerase C-terminal" evidence="12">
    <location>
        <begin position="258"/>
        <end position="373"/>
    </location>
</feature>
<dbReference type="OrthoDB" id="9806546at2"/>
<feature type="binding site" evidence="9">
    <location>
        <position position="215"/>
    </location>
    <ligand>
        <name>1-deoxy-D-xylulose 5-phosphate</name>
        <dbReference type="ChEBI" id="CHEBI:57792"/>
    </ligand>
</feature>
<keyword evidence="7 9" id="KW-0414">Isoprene biosynthesis</keyword>
<dbReference type="NCBIfam" id="TIGR00243">
    <property type="entry name" value="Dxr"/>
    <property type="match status" value="1"/>
</dbReference>
<dbReference type="InterPro" id="IPR036291">
    <property type="entry name" value="NAD(P)-bd_dom_sf"/>
</dbReference>
<feature type="binding site" evidence="9">
    <location>
        <position position="36"/>
    </location>
    <ligand>
        <name>NADPH</name>
        <dbReference type="ChEBI" id="CHEBI:57783"/>
    </ligand>
</feature>
<feature type="binding site" evidence="9">
    <location>
        <position position="11"/>
    </location>
    <ligand>
        <name>NADPH</name>
        <dbReference type="ChEBI" id="CHEBI:57783"/>
    </ligand>
</feature>
<dbReference type="UniPathway" id="UPA00056">
    <property type="reaction ID" value="UER00092"/>
</dbReference>
<feature type="binding site" evidence="9">
    <location>
        <position position="148"/>
    </location>
    <ligand>
        <name>1-deoxy-D-xylulose 5-phosphate</name>
        <dbReference type="ChEBI" id="CHEBI:57792"/>
    </ligand>
</feature>
<keyword evidence="13" id="KW-0413">Isomerase</keyword>
<evidence type="ECO:0000256" key="8">
    <source>
        <dbReference type="ARBA" id="ARBA00048543"/>
    </source>
</evidence>
<keyword evidence="6 9" id="KW-0464">Manganese</keyword>
<dbReference type="InterPro" id="IPR003821">
    <property type="entry name" value="DXP_reductoisomerase"/>
</dbReference>
<dbReference type="FunFam" id="3.40.50.720:FF:000045">
    <property type="entry name" value="1-deoxy-D-xylulose 5-phosphate reductoisomerase"/>
    <property type="match status" value="1"/>
</dbReference>
<dbReference type="SUPFAM" id="SSF69055">
    <property type="entry name" value="1-deoxy-D-xylulose-5-phosphate reductoisomerase, C-terminal domain"/>
    <property type="match status" value="1"/>
</dbReference>
<comment type="caution">
    <text evidence="9">Lacks conserved residue(s) required for the propagation of feature annotation.</text>
</comment>
<name>U4KPG2_9MOLU</name>
<feature type="binding site" evidence="9">
    <location>
        <position position="121"/>
    </location>
    <ligand>
        <name>NADPH</name>
        <dbReference type="ChEBI" id="CHEBI:57783"/>
    </ligand>
</feature>
<feature type="binding site" evidence="9">
    <location>
        <position position="218"/>
    </location>
    <ligand>
        <name>1-deoxy-D-xylulose 5-phosphate</name>
        <dbReference type="ChEBI" id="CHEBI:57792"/>
    </ligand>
</feature>
<feature type="binding site" evidence="9">
    <location>
        <position position="202"/>
    </location>
    <ligand>
        <name>NADPH</name>
        <dbReference type="ChEBI" id="CHEBI:57783"/>
    </ligand>
</feature>
<dbReference type="EMBL" id="FO681348">
    <property type="protein sequence ID" value="CCV66342.1"/>
    <property type="molecule type" value="Genomic_DNA"/>
</dbReference>
<feature type="binding site" evidence="9">
    <location>
        <position position="218"/>
    </location>
    <ligand>
        <name>Mn(2+)</name>
        <dbReference type="ChEBI" id="CHEBI:29035"/>
    </ligand>
</feature>
<comment type="catalytic activity">
    <reaction evidence="8">
        <text>2-C-methyl-D-erythritol 4-phosphate + NADP(+) = 1-deoxy-D-xylulose 5-phosphate + NADPH + H(+)</text>
        <dbReference type="Rhea" id="RHEA:13717"/>
        <dbReference type="ChEBI" id="CHEBI:15378"/>
        <dbReference type="ChEBI" id="CHEBI:57783"/>
        <dbReference type="ChEBI" id="CHEBI:57792"/>
        <dbReference type="ChEBI" id="CHEBI:58262"/>
        <dbReference type="ChEBI" id="CHEBI:58349"/>
        <dbReference type="EC" id="1.1.1.267"/>
    </reaction>
    <physiologicalReaction direction="right-to-left" evidence="8">
        <dbReference type="Rhea" id="RHEA:13719"/>
    </physiologicalReaction>
</comment>
<dbReference type="Pfam" id="PF02670">
    <property type="entry name" value="DXP_reductoisom"/>
    <property type="match status" value="1"/>
</dbReference>
<reference evidence="13 14" key="1">
    <citation type="journal article" date="2013" name="J. Mol. Microbiol. Biotechnol.">
        <title>Analysis of the Complete Genomes of Acholeplasma brassicae , A. palmae and A. laidlawii and Their Comparison to the Obligate Parasites from ' Candidatus Phytoplasma'.</title>
        <authorList>
            <person name="Kube M."/>
            <person name="Siewert C."/>
            <person name="Migdoll A.M."/>
            <person name="Duduk B."/>
            <person name="Holz S."/>
            <person name="Rabus R."/>
            <person name="Seemuller E."/>
            <person name="Mitrovic J."/>
            <person name="Muller I."/>
            <person name="Buttner C."/>
            <person name="Reinhardt R."/>
        </authorList>
    </citation>
    <scope>NUCLEOTIDE SEQUENCE [LARGE SCALE GENOMIC DNA]</scope>
    <source>
        <strain evidence="14">0502</strain>
    </source>
</reference>
<feature type="binding site" evidence="9">
    <location>
        <position position="122"/>
    </location>
    <ligand>
        <name>1-deoxy-D-xylulose 5-phosphate</name>
        <dbReference type="ChEBI" id="CHEBI:57792"/>
    </ligand>
</feature>
<sequence>MKSIYLLGATGSIGTQTLDILEKYKDLYRLVGVSLGIRNPKLNERIIEDFKPEVVCLRNESDLAYYESKYKNIKFVYGNDGLIKIATHSKKGLLINALMGSVGLEPTIAAIKSKKSVAIANKETLVMAGDLIMKLAKDYKVSILPVDSEHNAIFSCLQGEKIEDVLKITITASGGSFRDKDRDQLMNVTKEEALNHPNWKMGSKITIDSATMMNKGLEVIEAHHLFQLPYNQIKTVLHKESIVHGMVTFKDQSLKAVLGSSDMRMPILYALSYPNHLDLDIKPLDFDAIGQLTFKPMDFQRYPLLELAYQVGKKGGLYPTVMNAANEKAVELFLEGKIGFLDIERRVIEAVETFSENKENPTIEEILETNKKIYERVGS</sequence>
<evidence type="ECO:0000313" key="13">
    <source>
        <dbReference type="EMBL" id="CCV66342.1"/>
    </source>
</evidence>
<dbReference type="GO" id="GO:0030145">
    <property type="term" value="F:manganese ion binding"/>
    <property type="evidence" value="ECO:0007669"/>
    <property type="project" value="TreeGrafter"/>
</dbReference>
<comment type="function">
    <text evidence="9">Catalyzes the NADPH-dependent rearrangement and reduction of 1-deoxy-D-xylulose-5-phosphate (DXP) to 2-C-methyl-D-erythritol 4-phosphate (MEP).</text>
</comment>
<keyword evidence="5 9" id="KW-0560">Oxidoreductase</keyword>
<keyword evidence="3 9" id="KW-0479">Metal-binding</keyword>
<evidence type="ECO:0000259" key="10">
    <source>
        <dbReference type="Pfam" id="PF02670"/>
    </source>
</evidence>
<feature type="binding site" evidence="9">
    <location>
        <position position="10"/>
    </location>
    <ligand>
        <name>NADPH</name>
        <dbReference type="ChEBI" id="CHEBI:57783"/>
    </ligand>
</feature>
<dbReference type="Gene3D" id="3.40.50.720">
    <property type="entry name" value="NAD(P)-binding Rossmann-like Domain"/>
    <property type="match status" value="1"/>
</dbReference>
<dbReference type="PIRSF" id="PIRSF006205">
    <property type="entry name" value="Dxp_reductismrs"/>
    <property type="match status" value="1"/>
</dbReference>
<feature type="binding site" evidence="9">
    <location>
        <position position="214"/>
    </location>
    <ligand>
        <name>1-deoxy-D-xylulose 5-phosphate</name>
        <dbReference type="ChEBI" id="CHEBI:57792"/>
    </ligand>
</feature>
<feature type="binding site" evidence="9">
    <location>
        <position position="123"/>
    </location>
    <ligand>
        <name>NADPH</name>
        <dbReference type="ChEBI" id="CHEBI:57783"/>
    </ligand>
</feature>
<evidence type="ECO:0000256" key="6">
    <source>
        <dbReference type="ARBA" id="ARBA00023211"/>
    </source>
</evidence>
<dbReference type="InterPro" id="IPR013512">
    <property type="entry name" value="DXP_reductoisomerase_N"/>
</dbReference>
<dbReference type="AlphaFoldDB" id="U4KPG2"/>
<evidence type="ECO:0000313" key="14">
    <source>
        <dbReference type="Proteomes" id="UP000032737"/>
    </source>
</evidence>
<feature type="binding site" evidence="9">
    <location>
        <position position="209"/>
    </location>
    <ligand>
        <name>1-deoxy-D-xylulose 5-phosphate</name>
        <dbReference type="ChEBI" id="CHEBI:57792"/>
    </ligand>
</feature>
<evidence type="ECO:0000259" key="11">
    <source>
        <dbReference type="Pfam" id="PF08436"/>
    </source>
</evidence>
<dbReference type="Pfam" id="PF08436">
    <property type="entry name" value="DXP_redisom_C"/>
    <property type="match status" value="1"/>
</dbReference>
<evidence type="ECO:0000256" key="4">
    <source>
        <dbReference type="ARBA" id="ARBA00022857"/>
    </source>
</evidence>
<comment type="cofactor">
    <cofactor evidence="9">
        <name>Mg(2+)</name>
        <dbReference type="ChEBI" id="CHEBI:18420"/>
    </cofactor>
    <cofactor evidence="9">
        <name>Mn(2+)</name>
        <dbReference type="ChEBI" id="CHEBI:29035"/>
    </cofactor>
</comment>
<comment type="pathway">
    <text evidence="1 9">Isoprenoid biosynthesis; isopentenyl diphosphate biosynthesis via DXP pathway; isopentenyl diphosphate from 1-deoxy-D-xylulose 5-phosphate: step 1/6.</text>
</comment>
<dbReference type="PANTHER" id="PTHR30525">
    <property type="entry name" value="1-DEOXY-D-XYLULOSE 5-PHOSPHATE REDUCTOISOMERASE"/>
    <property type="match status" value="1"/>
</dbReference>
<evidence type="ECO:0000256" key="1">
    <source>
        <dbReference type="ARBA" id="ARBA00005094"/>
    </source>
</evidence>
<accession>U4KPG2</accession>
<keyword evidence="14" id="KW-1185">Reference proteome</keyword>
<keyword evidence="9" id="KW-0460">Magnesium</keyword>
<dbReference type="SUPFAM" id="SSF55347">
    <property type="entry name" value="Glyceraldehyde-3-phosphate dehydrogenase-like, C-terminal domain"/>
    <property type="match status" value="1"/>
</dbReference>
<feature type="domain" description="1-deoxy-D-xylulose 5-phosphate reductoisomerase C-terminal" evidence="11">
    <location>
        <begin position="143"/>
        <end position="226"/>
    </location>
</feature>
<feature type="binding site" evidence="9">
    <location>
        <position position="173"/>
    </location>
    <ligand>
        <name>1-deoxy-D-xylulose 5-phosphate</name>
        <dbReference type="ChEBI" id="CHEBI:57792"/>
    </ligand>
</feature>
<feature type="binding site" evidence="9">
    <location>
        <position position="149"/>
    </location>
    <ligand>
        <name>Mn(2+)</name>
        <dbReference type="ChEBI" id="CHEBI:29035"/>
    </ligand>
</feature>
<feature type="binding site" evidence="9">
    <location>
        <position position="39"/>
    </location>
    <ligand>
        <name>NADPH</name>
        <dbReference type="ChEBI" id="CHEBI:57783"/>
    </ligand>
</feature>
<evidence type="ECO:0000256" key="9">
    <source>
        <dbReference type="HAMAP-Rule" id="MF_00183"/>
    </source>
</evidence>
<dbReference type="STRING" id="61635.BN85313210"/>
<feature type="domain" description="1-deoxy-D-xylulose 5-phosphate reductoisomerase N-terminal" evidence="10">
    <location>
        <begin position="4"/>
        <end position="129"/>
    </location>
</feature>
<dbReference type="GO" id="GO:0016853">
    <property type="term" value="F:isomerase activity"/>
    <property type="evidence" value="ECO:0007669"/>
    <property type="project" value="UniProtKB-KW"/>
</dbReference>
<evidence type="ECO:0000256" key="7">
    <source>
        <dbReference type="ARBA" id="ARBA00023229"/>
    </source>
</evidence>
<dbReference type="GO" id="GO:0051484">
    <property type="term" value="P:isopentenyl diphosphate biosynthetic process, methylerythritol 4-phosphate pathway involved in terpenoid biosynthetic process"/>
    <property type="evidence" value="ECO:0007669"/>
    <property type="project" value="TreeGrafter"/>
</dbReference>
<evidence type="ECO:0000256" key="2">
    <source>
        <dbReference type="ARBA" id="ARBA00006825"/>
    </source>
</evidence>
<dbReference type="GO" id="GO:0070402">
    <property type="term" value="F:NADPH binding"/>
    <property type="evidence" value="ECO:0007669"/>
    <property type="project" value="InterPro"/>
</dbReference>
<keyword evidence="4 9" id="KW-0521">NADP</keyword>
<dbReference type="PANTHER" id="PTHR30525:SF0">
    <property type="entry name" value="1-DEOXY-D-XYLULOSE 5-PHOSPHATE REDUCTOISOMERASE, CHLOROPLASTIC"/>
    <property type="match status" value="1"/>
</dbReference>
<dbReference type="Proteomes" id="UP000032737">
    <property type="component" value="Chromosome"/>
</dbReference>
<feature type="binding site" evidence="9">
    <location>
        <position position="12"/>
    </location>
    <ligand>
        <name>NADPH</name>
        <dbReference type="ChEBI" id="CHEBI:57783"/>
    </ligand>
</feature>
<dbReference type="InterPro" id="IPR026877">
    <property type="entry name" value="DXPR_C"/>
</dbReference>
<evidence type="ECO:0000256" key="3">
    <source>
        <dbReference type="ARBA" id="ARBA00022723"/>
    </source>
</evidence>
<protein>
    <recommendedName>
        <fullName evidence="9">1-deoxy-D-xylulose 5-phosphate reductoisomerase</fullName>
        <shortName evidence="9">DXP reductoisomerase</shortName>
        <ecNumber evidence="9">1.1.1.267</ecNumber>
    </recommendedName>
    <alternativeName>
        <fullName evidence="9">1-deoxyxylulose-5-phosphate reductoisomerase</fullName>
    </alternativeName>
    <alternativeName>
        <fullName evidence="9">2-C-methyl-D-erythritol 4-phosphate synthase</fullName>
    </alternativeName>
</protein>
<feature type="binding site" evidence="9">
    <location>
        <position position="196"/>
    </location>
    <ligand>
        <name>1-deoxy-D-xylulose 5-phosphate</name>
        <dbReference type="ChEBI" id="CHEBI:57792"/>
    </ligand>
</feature>
<dbReference type="KEGG" id="abra:BN85313210"/>
<dbReference type="GO" id="GO:0030604">
    <property type="term" value="F:1-deoxy-D-xylulose-5-phosphate reductoisomerase activity"/>
    <property type="evidence" value="ECO:0007669"/>
    <property type="project" value="UniProtKB-UniRule"/>
</dbReference>
<gene>
    <name evidence="9 13" type="primary">dxr</name>
    <name evidence="13" type="ORF">BN85313210</name>
</gene>
<dbReference type="RefSeq" id="WP_030005202.1">
    <property type="nucleotide sequence ID" value="NC_022549.1"/>
</dbReference>
<dbReference type="Pfam" id="PF13288">
    <property type="entry name" value="DXPR_C"/>
    <property type="match status" value="1"/>
</dbReference>
<feature type="binding site" evidence="9">
    <location>
        <position position="147"/>
    </location>
    <ligand>
        <name>Mn(2+)</name>
        <dbReference type="ChEBI" id="CHEBI:29035"/>
    </ligand>
</feature>
<dbReference type="HAMAP" id="MF_00183">
    <property type="entry name" value="DXP_reductoisom"/>
    <property type="match status" value="1"/>
</dbReference>
<dbReference type="InterPro" id="IPR013644">
    <property type="entry name" value="DXP_reductoisomerase_C"/>
</dbReference>
<dbReference type="InterPro" id="IPR036169">
    <property type="entry name" value="DXPR_C_sf"/>
</dbReference>
<evidence type="ECO:0000256" key="5">
    <source>
        <dbReference type="ARBA" id="ARBA00023002"/>
    </source>
</evidence>